<dbReference type="SMART" id="SM00915">
    <property type="entry name" value="Jacalin"/>
    <property type="match status" value="1"/>
</dbReference>
<organism evidence="5 6">
    <name type="scientific">Characodon lateralis</name>
    <dbReference type="NCBI Taxonomy" id="208331"/>
    <lineage>
        <taxon>Eukaryota</taxon>
        <taxon>Metazoa</taxon>
        <taxon>Chordata</taxon>
        <taxon>Craniata</taxon>
        <taxon>Vertebrata</taxon>
        <taxon>Euteleostomi</taxon>
        <taxon>Actinopterygii</taxon>
        <taxon>Neopterygii</taxon>
        <taxon>Teleostei</taxon>
        <taxon>Neoteleostei</taxon>
        <taxon>Acanthomorphata</taxon>
        <taxon>Ovalentaria</taxon>
        <taxon>Atherinomorphae</taxon>
        <taxon>Cyprinodontiformes</taxon>
        <taxon>Goodeidae</taxon>
        <taxon>Characodon</taxon>
    </lineage>
</organism>
<feature type="signal peptide" evidence="3">
    <location>
        <begin position="1"/>
        <end position="16"/>
    </location>
</feature>
<proteinExistence type="predicted"/>
<dbReference type="SUPFAM" id="SSF51101">
    <property type="entry name" value="Mannose-binding lectins"/>
    <property type="match status" value="1"/>
</dbReference>
<evidence type="ECO:0000256" key="3">
    <source>
        <dbReference type="SAM" id="SignalP"/>
    </source>
</evidence>
<gene>
    <name evidence="5" type="ORF">CHARACLAT_014048</name>
</gene>
<keyword evidence="2" id="KW-0430">Lectin</keyword>
<dbReference type="InterPro" id="IPR001229">
    <property type="entry name" value="Jacalin-like_lectin_dom"/>
</dbReference>
<comment type="caution">
    <text evidence="5">The sequence shown here is derived from an EMBL/GenBank/DDBJ whole genome shotgun (WGS) entry which is preliminary data.</text>
</comment>
<evidence type="ECO:0000313" key="6">
    <source>
        <dbReference type="Proteomes" id="UP001352852"/>
    </source>
</evidence>
<dbReference type="EMBL" id="JAHUTJ010033827">
    <property type="protein sequence ID" value="MED6277492.1"/>
    <property type="molecule type" value="Genomic_DNA"/>
</dbReference>
<dbReference type="InterPro" id="IPR052321">
    <property type="entry name" value="PolyBind_ProtTraffic"/>
</dbReference>
<dbReference type="Pfam" id="PF01419">
    <property type="entry name" value="Jacalin"/>
    <property type="match status" value="1"/>
</dbReference>
<feature type="chain" id="PRO_5045726600" description="Jacalin-type lectin domain-containing protein" evidence="3">
    <location>
        <begin position="17"/>
        <end position="160"/>
    </location>
</feature>
<evidence type="ECO:0000313" key="5">
    <source>
        <dbReference type="EMBL" id="MED6277492.1"/>
    </source>
</evidence>
<keyword evidence="1 3" id="KW-0732">Signal</keyword>
<evidence type="ECO:0000256" key="1">
    <source>
        <dbReference type="ARBA" id="ARBA00022729"/>
    </source>
</evidence>
<dbReference type="Proteomes" id="UP001352852">
    <property type="component" value="Unassembled WGS sequence"/>
</dbReference>
<keyword evidence="6" id="KW-1185">Reference proteome</keyword>
<reference evidence="5 6" key="1">
    <citation type="submission" date="2021-06" db="EMBL/GenBank/DDBJ databases">
        <authorList>
            <person name="Palmer J.M."/>
        </authorList>
    </citation>
    <scope>NUCLEOTIDE SEQUENCE [LARGE SCALE GENOMIC DNA]</scope>
    <source>
        <strain evidence="5 6">CL_MEX2019</strain>
        <tissue evidence="5">Muscle</tissue>
    </source>
</reference>
<evidence type="ECO:0000259" key="4">
    <source>
        <dbReference type="PROSITE" id="PS51752"/>
    </source>
</evidence>
<protein>
    <recommendedName>
        <fullName evidence="4">Jacalin-type lectin domain-containing protein</fullName>
    </recommendedName>
</protein>
<dbReference type="PANTHER" id="PTHR33589">
    <property type="entry name" value="OS11G0524900 PROTEIN"/>
    <property type="match status" value="1"/>
</dbReference>
<evidence type="ECO:0000256" key="2">
    <source>
        <dbReference type="ARBA" id="ARBA00022734"/>
    </source>
</evidence>
<name>A0ABU7DRE4_9TELE</name>
<dbReference type="PANTHER" id="PTHR33589:SF3">
    <property type="entry name" value="ZYMOGEN GRANULE MEMBRANE PROTEIN 16-LIKE"/>
    <property type="match status" value="1"/>
</dbReference>
<sequence length="160" mass="18117">MHYIAIFALLAACVWTDDSHYSFSRSVGSGSGSSFSITGKERITAIRVWELYGNHIYGIQLCYASNWSQIAGYTYNEPLEIELFKDEKIIQVSGKYAHYIQSLIFVTNKGRSLVVGQPSGYSFNMYPTHPEAELRFLSGMYHGGLSSFQAHWDVLDDDYD</sequence>
<dbReference type="InterPro" id="IPR036404">
    <property type="entry name" value="Jacalin-like_lectin_dom_sf"/>
</dbReference>
<feature type="domain" description="Jacalin-type lectin" evidence="4">
    <location>
        <begin position="21"/>
        <end position="154"/>
    </location>
</feature>
<accession>A0ABU7DRE4</accession>
<dbReference type="PROSITE" id="PS51752">
    <property type="entry name" value="JACALIN_LECTIN"/>
    <property type="match status" value="1"/>
</dbReference>
<dbReference type="Gene3D" id="2.100.10.30">
    <property type="entry name" value="Jacalin-like lectin domain"/>
    <property type="match status" value="1"/>
</dbReference>